<dbReference type="PANTHER" id="PTHR34365">
    <property type="entry name" value="ENOLASE (DUF1399)"/>
    <property type="match status" value="1"/>
</dbReference>
<gene>
    <name evidence="1" type="ORF">AMAG_16347</name>
</gene>
<name>A0A0L0TAT9_ALLM3</name>
<evidence type="ECO:0000313" key="2">
    <source>
        <dbReference type="Proteomes" id="UP000054350"/>
    </source>
</evidence>
<dbReference type="AlphaFoldDB" id="A0A0L0TAT9"/>
<dbReference type="InterPro" id="IPR009836">
    <property type="entry name" value="GRDP-like"/>
</dbReference>
<dbReference type="VEuPathDB" id="FungiDB:AMAG_16347"/>
<dbReference type="PANTHER" id="PTHR34365:SF7">
    <property type="entry name" value="GLYCINE-RICH DOMAIN-CONTAINING PROTEIN 1"/>
    <property type="match status" value="1"/>
</dbReference>
<reference evidence="2" key="2">
    <citation type="submission" date="2009-11" db="EMBL/GenBank/DDBJ databases">
        <title>The Genome Sequence of Allomyces macrogynus strain ATCC 38327.</title>
        <authorList>
            <consortium name="The Broad Institute Genome Sequencing Platform"/>
            <person name="Russ C."/>
            <person name="Cuomo C."/>
            <person name="Shea T."/>
            <person name="Young S.K."/>
            <person name="Zeng Q."/>
            <person name="Koehrsen M."/>
            <person name="Haas B."/>
            <person name="Borodovsky M."/>
            <person name="Guigo R."/>
            <person name="Alvarado L."/>
            <person name="Berlin A."/>
            <person name="Borenstein D."/>
            <person name="Chen Z."/>
            <person name="Engels R."/>
            <person name="Freedman E."/>
            <person name="Gellesch M."/>
            <person name="Goldberg J."/>
            <person name="Griggs A."/>
            <person name="Gujja S."/>
            <person name="Heiman D."/>
            <person name="Hepburn T."/>
            <person name="Howarth C."/>
            <person name="Jen D."/>
            <person name="Larson L."/>
            <person name="Lewis B."/>
            <person name="Mehta T."/>
            <person name="Park D."/>
            <person name="Pearson M."/>
            <person name="Roberts A."/>
            <person name="Saif S."/>
            <person name="Shenoy N."/>
            <person name="Sisk P."/>
            <person name="Stolte C."/>
            <person name="Sykes S."/>
            <person name="Walk T."/>
            <person name="White J."/>
            <person name="Yandava C."/>
            <person name="Burger G."/>
            <person name="Gray M.W."/>
            <person name="Holland P.W.H."/>
            <person name="King N."/>
            <person name="Lang F.B.F."/>
            <person name="Roger A.J."/>
            <person name="Ruiz-Trillo I."/>
            <person name="Lander E."/>
            <person name="Nusbaum C."/>
        </authorList>
    </citation>
    <scope>NUCLEOTIDE SEQUENCE [LARGE SCALE GENOMIC DNA]</scope>
    <source>
        <strain evidence="2">ATCC 38327</strain>
    </source>
</reference>
<accession>A0A0L0TAT9</accession>
<dbReference type="STRING" id="578462.A0A0L0TAT9"/>
<protein>
    <submittedName>
        <fullName evidence="1">Uncharacterized protein</fullName>
    </submittedName>
</protein>
<reference evidence="1 2" key="1">
    <citation type="submission" date="2009-11" db="EMBL/GenBank/DDBJ databases">
        <title>Annotation of Allomyces macrogynus ATCC 38327.</title>
        <authorList>
            <consortium name="The Broad Institute Genome Sequencing Platform"/>
            <person name="Russ C."/>
            <person name="Cuomo C."/>
            <person name="Burger G."/>
            <person name="Gray M.W."/>
            <person name="Holland P.W.H."/>
            <person name="King N."/>
            <person name="Lang F.B.F."/>
            <person name="Roger A.J."/>
            <person name="Ruiz-Trillo I."/>
            <person name="Young S.K."/>
            <person name="Zeng Q."/>
            <person name="Gargeya S."/>
            <person name="Fitzgerald M."/>
            <person name="Haas B."/>
            <person name="Abouelleil A."/>
            <person name="Alvarado L."/>
            <person name="Arachchi H.M."/>
            <person name="Berlin A."/>
            <person name="Chapman S.B."/>
            <person name="Gearin G."/>
            <person name="Goldberg J."/>
            <person name="Griggs A."/>
            <person name="Gujja S."/>
            <person name="Hansen M."/>
            <person name="Heiman D."/>
            <person name="Howarth C."/>
            <person name="Larimer J."/>
            <person name="Lui A."/>
            <person name="MacDonald P.J.P."/>
            <person name="McCowen C."/>
            <person name="Montmayeur A."/>
            <person name="Murphy C."/>
            <person name="Neiman D."/>
            <person name="Pearson M."/>
            <person name="Priest M."/>
            <person name="Roberts A."/>
            <person name="Saif S."/>
            <person name="Shea T."/>
            <person name="Sisk P."/>
            <person name="Stolte C."/>
            <person name="Sykes S."/>
            <person name="Wortman J."/>
            <person name="Nusbaum C."/>
            <person name="Birren B."/>
        </authorList>
    </citation>
    <scope>NUCLEOTIDE SEQUENCE [LARGE SCALE GENOMIC DNA]</scope>
    <source>
        <strain evidence="1 2">ATCC 38327</strain>
    </source>
</reference>
<organism evidence="1 2">
    <name type="scientific">Allomyces macrogynus (strain ATCC 38327)</name>
    <name type="common">Allomyces javanicus var. macrogynus</name>
    <dbReference type="NCBI Taxonomy" id="578462"/>
    <lineage>
        <taxon>Eukaryota</taxon>
        <taxon>Fungi</taxon>
        <taxon>Fungi incertae sedis</taxon>
        <taxon>Blastocladiomycota</taxon>
        <taxon>Blastocladiomycetes</taxon>
        <taxon>Blastocladiales</taxon>
        <taxon>Blastocladiaceae</taxon>
        <taxon>Allomyces</taxon>
    </lineage>
</organism>
<proteinExistence type="predicted"/>
<dbReference type="Proteomes" id="UP000054350">
    <property type="component" value="Unassembled WGS sequence"/>
</dbReference>
<dbReference type="OrthoDB" id="2684236at2759"/>
<dbReference type="EMBL" id="GG745375">
    <property type="protein sequence ID" value="KNE71923.1"/>
    <property type="molecule type" value="Genomic_DNA"/>
</dbReference>
<sequence length="323" mass="35059">MVGAQLHPKTREPMLKLRSNMADLAVLFDKPMWAKYAAKLPTLATWADVKGTVMAPIMKDAADALALPGNRLRFGMIVYAHKGVITGPWAMDMTEALVQYPTFLAMAVVHPRSFLVPTTAIDLSWHTHQLCPAVYRNHTLMLMLTGSVINHDDSDDVESEKRITEGGNAMEKLWMDMAMEYLNVHVPCTQGAKYHMSEKELLALYLAPGVCNANHVDAAGHTAQCGRSGCANDATNETAVRAARCGRTGCADCGSFHWANDATKGKAEHAARCFYSCADCGCWANDTTKDKAEHAARCGGWGACANDATDDATNYTAVRAARC</sequence>
<dbReference type="Pfam" id="PF07173">
    <property type="entry name" value="GRDP-like"/>
    <property type="match status" value="1"/>
</dbReference>
<keyword evidence="2" id="KW-1185">Reference proteome</keyword>
<evidence type="ECO:0000313" key="1">
    <source>
        <dbReference type="EMBL" id="KNE71923.1"/>
    </source>
</evidence>